<accession>A0A2U8WHY0</accession>
<evidence type="ECO:0000313" key="3">
    <source>
        <dbReference type="Proteomes" id="UP000245926"/>
    </source>
</evidence>
<name>A0A2U8WHY0_9HYPH</name>
<sequence>MRISSLLGALGAAGMLLLAVGTATAANRHVDIVNKTGMSIKHFYASTTGTDDWEEDILGRDVIENGETFDINIDDGSGACRYDFKAVFENGQSLVRNNINVCQISTFTYTR</sequence>
<dbReference type="Proteomes" id="UP000245926">
    <property type="component" value="Chromosome"/>
</dbReference>
<keyword evidence="3" id="KW-1185">Reference proteome</keyword>
<dbReference type="OrthoDB" id="4736977at2"/>
<feature type="signal peptide" evidence="1">
    <location>
        <begin position="1"/>
        <end position="25"/>
    </location>
</feature>
<organism evidence="2 3">
    <name type="scientific">Methylobacterium durans</name>
    <dbReference type="NCBI Taxonomy" id="2202825"/>
    <lineage>
        <taxon>Bacteria</taxon>
        <taxon>Pseudomonadati</taxon>
        <taxon>Pseudomonadota</taxon>
        <taxon>Alphaproteobacteria</taxon>
        <taxon>Hyphomicrobiales</taxon>
        <taxon>Methylobacteriaceae</taxon>
        <taxon>Methylobacterium</taxon>
    </lineage>
</organism>
<dbReference type="RefSeq" id="WP_109896970.1">
    <property type="nucleotide sequence ID" value="NZ_CP029550.1"/>
</dbReference>
<dbReference type="KEGG" id="mets:DK389_29955"/>
<reference evidence="3" key="1">
    <citation type="submission" date="2018-05" db="EMBL/GenBank/DDBJ databases">
        <title>Complete Genome Sequence of Methylobacterium sp. 17SD2-17.</title>
        <authorList>
            <person name="Srinivasan S."/>
        </authorList>
    </citation>
    <scope>NUCLEOTIDE SEQUENCE [LARGE SCALE GENOMIC DNA]</scope>
    <source>
        <strain evidence="3">17SD2-17</strain>
    </source>
</reference>
<keyword evidence="1" id="KW-0732">Signal</keyword>
<proteinExistence type="predicted"/>
<dbReference type="AlphaFoldDB" id="A0A2U8WHY0"/>
<evidence type="ECO:0000313" key="2">
    <source>
        <dbReference type="EMBL" id="AWN44872.1"/>
    </source>
</evidence>
<protein>
    <recommendedName>
        <fullName evidence="4">Argininosuccinate lyase</fullName>
    </recommendedName>
</protein>
<feature type="chain" id="PRO_5016031353" description="Argininosuccinate lyase" evidence="1">
    <location>
        <begin position="26"/>
        <end position="111"/>
    </location>
</feature>
<evidence type="ECO:0008006" key="4">
    <source>
        <dbReference type="Google" id="ProtNLM"/>
    </source>
</evidence>
<dbReference type="EMBL" id="CP029550">
    <property type="protein sequence ID" value="AWN44872.1"/>
    <property type="molecule type" value="Genomic_DNA"/>
</dbReference>
<gene>
    <name evidence="2" type="ORF">DK389_29955</name>
</gene>
<evidence type="ECO:0000256" key="1">
    <source>
        <dbReference type="SAM" id="SignalP"/>
    </source>
</evidence>